<accession>A0A4Y2WER9</accession>
<dbReference type="AlphaFoldDB" id="A0A4Y2WER9"/>
<evidence type="ECO:0000313" key="2">
    <source>
        <dbReference type="Proteomes" id="UP000499080"/>
    </source>
</evidence>
<name>A0A4Y2WER9_ARAVE</name>
<dbReference type="Proteomes" id="UP000499080">
    <property type="component" value="Unassembled WGS sequence"/>
</dbReference>
<proteinExistence type="predicted"/>
<gene>
    <name evidence="1" type="ORF">AVEN_59841_1</name>
</gene>
<organism evidence="1 2">
    <name type="scientific">Araneus ventricosus</name>
    <name type="common">Orbweaver spider</name>
    <name type="synonym">Epeira ventricosa</name>
    <dbReference type="NCBI Taxonomy" id="182803"/>
    <lineage>
        <taxon>Eukaryota</taxon>
        <taxon>Metazoa</taxon>
        <taxon>Ecdysozoa</taxon>
        <taxon>Arthropoda</taxon>
        <taxon>Chelicerata</taxon>
        <taxon>Arachnida</taxon>
        <taxon>Araneae</taxon>
        <taxon>Araneomorphae</taxon>
        <taxon>Entelegynae</taxon>
        <taxon>Araneoidea</taxon>
        <taxon>Araneidae</taxon>
        <taxon>Araneus</taxon>
    </lineage>
</organism>
<dbReference type="EMBL" id="BGPR01059068">
    <property type="protein sequence ID" value="GBO35134.1"/>
    <property type="molecule type" value="Genomic_DNA"/>
</dbReference>
<sequence>ALEDSIADFEGMLDEMRKARLDMTGWAKALPYHIDEKYEKEIQIIRQGSGPHLFLIILNRFEYPRQDRALFIDFMPMSPADSRCITQISALLDCIQFPQIQIIRKDQALFRLYCNSQRDSNYPWRIGLCLDCMPLIQIPIIQESNLFGCMIPNRDYPARIGLCLDCMPSHRFRLSAEDQLFGLCQFQSSIIRLKDRACLRLTAIPSRIQIIRKDQPSLDCMRFPTD</sequence>
<keyword evidence="2" id="KW-1185">Reference proteome</keyword>
<feature type="non-terminal residue" evidence="1">
    <location>
        <position position="1"/>
    </location>
</feature>
<comment type="caution">
    <text evidence="1">The sequence shown here is derived from an EMBL/GenBank/DDBJ whole genome shotgun (WGS) entry which is preliminary data.</text>
</comment>
<protein>
    <submittedName>
        <fullName evidence="1">Uncharacterized protein</fullName>
    </submittedName>
</protein>
<reference evidence="1 2" key="1">
    <citation type="journal article" date="2019" name="Sci. Rep.">
        <title>Orb-weaving spider Araneus ventricosus genome elucidates the spidroin gene catalogue.</title>
        <authorList>
            <person name="Kono N."/>
            <person name="Nakamura H."/>
            <person name="Ohtoshi R."/>
            <person name="Moran D.A.P."/>
            <person name="Shinohara A."/>
            <person name="Yoshida Y."/>
            <person name="Fujiwara M."/>
            <person name="Mori M."/>
            <person name="Tomita M."/>
            <person name="Arakawa K."/>
        </authorList>
    </citation>
    <scope>NUCLEOTIDE SEQUENCE [LARGE SCALE GENOMIC DNA]</scope>
</reference>
<evidence type="ECO:0000313" key="1">
    <source>
        <dbReference type="EMBL" id="GBO35134.1"/>
    </source>
</evidence>